<feature type="domain" description="Glycosyl-hydrolase 97 catalytic" evidence="1">
    <location>
        <begin position="300"/>
        <end position="455"/>
    </location>
</feature>
<sequence length="652" mass="72853">MSAMIKSFWFRATSVLLGLIGSAVVSVSWADAHGSKTILSENGELAFVLKQQGGQLLYSVSMNDTQVLKDSLLGYRVQIPGQATINLAESIQSVTSESEVLECAASSGDPSCREYRFKVLSEHGNKSYELGLTLRMFNIGLAFRYEPELDVPYSLLGDDSSFEFPAQARLWHQDDVRSSSHEGQYKSSLLTSIKSGQILRLPITAELGQGYYASISEANLRNDSGLRLRKAQQGNALCADFYDTSWPGTRKHHSAWRYVSIGKGLNALLQANMIKRLSDAPDRNLFNKHDFIKPGVALWHWLPEGKYGAKPERQRQYIDAAAEMGFAYSLIDDGWARFFAEADTNNDKFASLQRLSQYARSKGVGLWVWIDVKDVAETKARKIFFSRLHALGIVGIKVDFFDTQYGDAESYAAVRAYQAILGDAAEAKLMVNFHGASKPTGLAITFPNEMTREAVRGQEYEHRRAWINAHHNSILPFTRYLLGDGDYTPVRFNPTKLASSHSTAAHQLALAGLLESRVQNFSFSPENIEVLKAESPAVLQYLRDLPVVWDESRVLPASQIGGMVMIAKRTGAQWYLFAIDGDYQAESAHAKRYSFSSGQFTFLSEGSYQLDIWTDKNRFAVFHKEKSSFNRSEKLSVPYVNAGGFIIKFTPN</sequence>
<dbReference type="InterPro" id="IPR029486">
    <property type="entry name" value="GH97_N"/>
</dbReference>
<evidence type="ECO:0000259" key="1">
    <source>
        <dbReference type="Pfam" id="PF10566"/>
    </source>
</evidence>
<dbReference type="Pfam" id="PF14508">
    <property type="entry name" value="GH97_N"/>
    <property type="match status" value="1"/>
</dbReference>
<feature type="domain" description="Glycosyl-hydrolase 97 C-terminal oligomerisation" evidence="3">
    <location>
        <begin position="548"/>
        <end position="649"/>
    </location>
</feature>
<dbReference type="InterPro" id="IPR029483">
    <property type="entry name" value="GH97_C"/>
</dbReference>
<dbReference type="InterPro" id="IPR014718">
    <property type="entry name" value="GH-type_carb-bd"/>
</dbReference>
<gene>
    <name evidence="4" type="ORF">HNR48_002810</name>
</gene>
<dbReference type="GO" id="GO:0030246">
    <property type="term" value="F:carbohydrate binding"/>
    <property type="evidence" value="ECO:0007669"/>
    <property type="project" value="InterPro"/>
</dbReference>
<organism evidence="4 5">
    <name type="scientific">Pseudoteredinibacter isoporae</name>
    <dbReference type="NCBI Taxonomy" id="570281"/>
    <lineage>
        <taxon>Bacteria</taxon>
        <taxon>Pseudomonadati</taxon>
        <taxon>Pseudomonadota</taxon>
        <taxon>Gammaproteobacteria</taxon>
        <taxon>Cellvibrionales</taxon>
        <taxon>Cellvibrionaceae</taxon>
        <taxon>Pseudoteredinibacter</taxon>
    </lineage>
</organism>
<protein>
    <submittedName>
        <fullName evidence="4">Alpha-glucosidase</fullName>
        <ecNumber evidence="4">3.2.1.20</ecNumber>
    </submittedName>
</protein>
<feature type="domain" description="Glycosyl-hydrolase 97 N-terminal" evidence="2">
    <location>
        <begin position="40"/>
        <end position="278"/>
    </location>
</feature>
<reference evidence="4 5" key="1">
    <citation type="submission" date="2020-08" db="EMBL/GenBank/DDBJ databases">
        <title>Genomic Encyclopedia of Type Strains, Phase IV (KMG-IV): sequencing the most valuable type-strain genomes for metagenomic binning, comparative biology and taxonomic classification.</title>
        <authorList>
            <person name="Goeker M."/>
        </authorList>
    </citation>
    <scope>NUCLEOTIDE SEQUENCE [LARGE SCALE GENOMIC DNA]</scope>
    <source>
        <strain evidence="4 5">DSM 22368</strain>
    </source>
</reference>
<evidence type="ECO:0000259" key="3">
    <source>
        <dbReference type="Pfam" id="PF14509"/>
    </source>
</evidence>
<evidence type="ECO:0000259" key="2">
    <source>
        <dbReference type="Pfam" id="PF14508"/>
    </source>
</evidence>
<dbReference type="EC" id="3.2.1.20" evidence="4"/>
<dbReference type="PANTHER" id="PTHR35803:SF2">
    <property type="entry name" value="RETAINING ALPHA-GALACTOSIDASE"/>
    <property type="match status" value="1"/>
</dbReference>
<dbReference type="Gene3D" id="2.70.98.10">
    <property type="match status" value="1"/>
</dbReference>
<dbReference type="AlphaFoldDB" id="A0A7X0MWT3"/>
<dbReference type="InterPro" id="IPR019563">
    <property type="entry name" value="GH97_catalytic"/>
</dbReference>
<dbReference type="EMBL" id="JACHHT010000002">
    <property type="protein sequence ID" value="MBB6522525.1"/>
    <property type="molecule type" value="Genomic_DNA"/>
</dbReference>
<evidence type="ECO:0000313" key="4">
    <source>
        <dbReference type="EMBL" id="MBB6522525.1"/>
    </source>
</evidence>
<dbReference type="GO" id="GO:0004558">
    <property type="term" value="F:alpha-1,4-glucosidase activity"/>
    <property type="evidence" value="ECO:0007669"/>
    <property type="project" value="UniProtKB-EC"/>
</dbReference>
<accession>A0A7X0MWT3</accession>
<evidence type="ECO:0000313" key="5">
    <source>
        <dbReference type="Proteomes" id="UP000528457"/>
    </source>
</evidence>
<comment type="caution">
    <text evidence="4">The sequence shown here is derived from an EMBL/GenBank/DDBJ whole genome shotgun (WGS) entry which is preliminary data.</text>
</comment>
<dbReference type="Pfam" id="PF14509">
    <property type="entry name" value="GH97_C"/>
    <property type="match status" value="1"/>
</dbReference>
<dbReference type="Pfam" id="PF10566">
    <property type="entry name" value="Glyco_hydro_97"/>
    <property type="match status" value="1"/>
</dbReference>
<keyword evidence="4" id="KW-0326">Glycosidase</keyword>
<dbReference type="InterPro" id="IPR013785">
    <property type="entry name" value="Aldolase_TIM"/>
</dbReference>
<dbReference type="InParanoid" id="A0A7X0MWT3"/>
<name>A0A7X0MWT3_9GAMM</name>
<dbReference type="Proteomes" id="UP000528457">
    <property type="component" value="Unassembled WGS sequence"/>
</dbReference>
<dbReference type="PANTHER" id="PTHR35803">
    <property type="entry name" value="GLUCAN 1,4-ALPHA-GLUCOSIDASE SUSB-RELATED"/>
    <property type="match status" value="1"/>
</dbReference>
<dbReference type="InterPro" id="IPR017853">
    <property type="entry name" value="GH"/>
</dbReference>
<dbReference type="SUPFAM" id="SSF51445">
    <property type="entry name" value="(Trans)glycosidases"/>
    <property type="match status" value="1"/>
</dbReference>
<proteinExistence type="predicted"/>
<keyword evidence="5" id="KW-1185">Reference proteome</keyword>
<dbReference type="RefSeq" id="WP_166845723.1">
    <property type="nucleotide sequence ID" value="NZ_JAAONY010000002.1"/>
</dbReference>
<dbReference type="InterPro" id="IPR052720">
    <property type="entry name" value="Glycosyl_hydrolase_97"/>
</dbReference>
<keyword evidence="4" id="KW-0378">Hydrolase</keyword>
<dbReference type="Gene3D" id="3.20.20.70">
    <property type="entry name" value="Aldolase class I"/>
    <property type="match status" value="1"/>
</dbReference>